<accession>A0A9X6N9X4</accession>
<feature type="region of interest" description="Disordered" evidence="2">
    <location>
        <begin position="615"/>
        <end position="649"/>
    </location>
</feature>
<comment type="caution">
    <text evidence="3">The sequence shown here is derived from an EMBL/GenBank/DDBJ whole genome shotgun (WGS) entry which is preliminary data.</text>
</comment>
<evidence type="ECO:0000313" key="4">
    <source>
        <dbReference type="Proteomes" id="UP000192578"/>
    </source>
</evidence>
<feature type="compositionally biased region" description="Low complexity" evidence="2">
    <location>
        <begin position="13"/>
        <end position="31"/>
    </location>
</feature>
<evidence type="ECO:0000313" key="3">
    <source>
        <dbReference type="EMBL" id="OWA50552.1"/>
    </source>
</evidence>
<feature type="compositionally biased region" description="Polar residues" evidence="2">
    <location>
        <begin position="53"/>
        <end position="63"/>
    </location>
</feature>
<evidence type="ECO:0000256" key="1">
    <source>
        <dbReference type="SAM" id="Coils"/>
    </source>
</evidence>
<feature type="region of interest" description="Disordered" evidence="2">
    <location>
        <begin position="370"/>
        <end position="413"/>
    </location>
</feature>
<feature type="compositionally biased region" description="Low complexity" evidence="2">
    <location>
        <begin position="624"/>
        <end position="649"/>
    </location>
</feature>
<gene>
    <name evidence="3" type="ORF">BV898_15064</name>
</gene>
<name>A0A9X6N9X4_HYPEX</name>
<feature type="compositionally biased region" description="Basic residues" evidence="2">
    <location>
        <begin position="32"/>
        <end position="41"/>
    </location>
</feature>
<feature type="coiled-coil region" evidence="1">
    <location>
        <begin position="102"/>
        <end position="172"/>
    </location>
</feature>
<feature type="coiled-coil region" evidence="1">
    <location>
        <begin position="211"/>
        <end position="313"/>
    </location>
</feature>
<evidence type="ECO:0000256" key="2">
    <source>
        <dbReference type="SAM" id="MobiDB-lite"/>
    </source>
</evidence>
<reference evidence="4" key="1">
    <citation type="submission" date="2017-01" db="EMBL/GenBank/DDBJ databases">
        <title>Comparative genomics of anhydrobiosis in the tardigrade Hypsibius dujardini.</title>
        <authorList>
            <person name="Yoshida Y."/>
            <person name="Koutsovoulos G."/>
            <person name="Laetsch D."/>
            <person name="Stevens L."/>
            <person name="Kumar S."/>
            <person name="Horikawa D."/>
            <person name="Ishino K."/>
            <person name="Komine S."/>
            <person name="Tomita M."/>
            <person name="Blaxter M."/>
            <person name="Arakawa K."/>
        </authorList>
    </citation>
    <scope>NUCLEOTIDE SEQUENCE [LARGE SCALE GENOMIC DNA]</scope>
    <source>
        <strain evidence="4">Z151</strain>
    </source>
</reference>
<feature type="compositionally biased region" description="Polar residues" evidence="2">
    <location>
        <begin position="389"/>
        <end position="411"/>
    </location>
</feature>
<feature type="compositionally biased region" description="Basic and acidic residues" evidence="2">
    <location>
        <begin position="70"/>
        <end position="87"/>
    </location>
</feature>
<keyword evidence="4" id="KW-1185">Reference proteome</keyword>
<dbReference type="Proteomes" id="UP000192578">
    <property type="component" value="Unassembled WGS sequence"/>
</dbReference>
<keyword evidence="1" id="KW-0175">Coiled coil</keyword>
<feature type="region of interest" description="Disordered" evidence="2">
    <location>
        <begin position="1"/>
        <end position="97"/>
    </location>
</feature>
<feature type="compositionally biased region" description="Basic and acidic residues" evidence="2">
    <location>
        <begin position="370"/>
        <end position="388"/>
    </location>
</feature>
<dbReference type="AlphaFoldDB" id="A0A9X6N9X4"/>
<dbReference type="OrthoDB" id="10540243at2759"/>
<protein>
    <submittedName>
        <fullName evidence="3">Uncharacterized protein</fullName>
    </submittedName>
</protein>
<organism evidence="3 4">
    <name type="scientific">Hypsibius exemplaris</name>
    <name type="common">Freshwater tardigrade</name>
    <dbReference type="NCBI Taxonomy" id="2072580"/>
    <lineage>
        <taxon>Eukaryota</taxon>
        <taxon>Metazoa</taxon>
        <taxon>Ecdysozoa</taxon>
        <taxon>Tardigrada</taxon>
        <taxon>Eutardigrada</taxon>
        <taxon>Parachela</taxon>
        <taxon>Hypsibioidea</taxon>
        <taxon>Hypsibiidae</taxon>
        <taxon>Hypsibius</taxon>
    </lineage>
</organism>
<proteinExistence type="predicted"/>
<dbReference type="EMBL" id="MTYJ01000195">
    <property type="protein sequence ID" value="OWA50552.1"/>
    <property type="molecule type" value="Genomic_DNA"/>
</dbReference>
<sequence>MLRGAHDLGVDADQNSGDSQQQQRQPRINGHGAHHFQHHHSAPTNGSFRGRQSESGSLQSKGSYQADAEDTPRTTRSEQRTQRRHSQDPSPRIPGISSLHEVAALRKHMKLLEERLRNERHSHAIKFSEIEKQLIQENAKLKVSTSALQRQIRREQQLISDHEAELSKLKKERKNRFSLSGITRSFSDVRLEDVEMKESSLRRKNTDTEVVRILKERLADSENDRAEAEALFNQRISGLLRERNVQRADMQLAEESVSKLASENDALQKDMEDLRVQIRQIADSSHQGDSVQLSLLKRANSQLQDELNHFHRERGKLVSELESISEELSIAKANERQNQEDRGLSGDVKGKIDTLRIKLSSLERKRIQDIDFQDGHESESEELHRSFNDNKPSTSAKTKQSTDRTSATPSQKIAELDTELKQKTRELSQCHRKLLTVLELSQRYESHCYNLERELSKIYGKNYQYVETNWRKRDTVFLKDLKEVVKRTIESQTETAAAVVTIHPAPIPKTTSFFAATQTDPSKESAKLAESREEVQRLNRALRSLEEKYQLLEMQLHDLSEDDGMYDEPITQAEIDAKIQEARKRIADADSQWGSVMHQDMPVLAASNPFAEMESQDLNATAAPSSGIWTSWSSGSSNGPEGPRPAAEY</sequence>
<feature type="coiled-coil region" evidence="1">
    <location>
        <begin position="528"/>
        <end position="592"/>
    </location>
</feature>